<dbReference type="Proteomes" id="UP001652445">
    <property type="component" value="Unassembled WGS sequence"/>
</dbReference>
<comment type="similarity">
    <text evidence="1 4">Belongs to the D-isomer specific 2-hydroxyacid dehydrogenase family.</text>
</comment>
<keyword evidence="3" id="KW-0520">NAD</keyword>
<feature type="domain" description="D-isomer specific 2-hydroxyacid dehydrogenase NAD-binding" evidence="6">
    <location>
        <begin position="111"/>
        <end position="287"/>
    </location>
</feature>
<dbReference type="EMBL" id="JAOQIO010000034">
    <property type="protein sequence ID" value="MCU6792697.1"/>
    <property type="molecule type" value="Genomic_DNA"/>
</dbReference>
<dbReference type="RefSeq" id="WP_262684073.1">
    <property type="nucleotide sequence ID" value="NZ_JAOQIO010000034.1"/>
</dbReference>
<dbReference type="SUPFAM" id="SSF51735">
    <property type="entry name" value="NAD(P)-binding Rossmann-fold domains"/>
    <property type="match status" value="1"/>
</dbReference>
<keyword evidence="8" id="KW-1185">Reference proteome</keyword>
<evidence type="ECO:0000313" key="8">
    <source>
        <dbReference type="Proteomes" id="UP001652445"/>
    </source>
</evidence>
<comment type="caution">
    <text evidence="7">The sequence shown here is derived from an EMBL/GenBank/DDBJ whole genome shotgun (WGS) entry which is preliminary data.</text>
</comment>
<proteinExistence type="inferred from homology"/>
<dbReference type="PANTHER" id="PTHR43761">
    <property type="entry name" value="D-ISOMER SPECIFIC 2-HYDROXYACID DEHYDROGENASE FAMILY PROTEIN (AFU_ORTHOLOGUE AFUA_1G13630)"/>
    <property type="match status" value="1"/>
</dbReference>
<dbReference type="Pfam" id="PF02826">
    <property type="entry name" value="2-Hacid_dh_C"/>
    <property type="match status" value="1"/>
</dbReference>
<sequence length="342" mass="38006">MRQWKVVVTDWEYPDLRFEEAVFQAYGNIELVTAQCQTEEEVIEVCRDADAMINQYAPISRKVLEQLENCKVITRYGVGVDTIDLEAAREKGICVANVPDYCVDEVSDHALALLLSWTRKVTLANHSIKNGIWDFKVTQPIYRLRGQTIGLIGFGKIPQSLAEKVKPLGLRVIVADPFFTQEAAVEKGVELVSLRTLCKEADYISVHAPLTAATRGMIGEEQFSLMKKEAILINTSRGPIVNEQALIAALEKGIIAGAALDVVESEPIDSNNPLLKMDQVIVTPHVAWYSEQSAAELRSKAAMGVVDVLVHGEYPKYLVNAKVKDRVQLKLPNAEDRYAKLV</sequence>
<protein>
    <submittedName>
        <fullName evidence="7">C-terminal binding protein</fullName>
    </submittedName>
</protein>
<reference evidence="7 8" key="1">
    <citation type="submission" date="2022-09" db="EMBL/GenBank/DDBJ databases">
        <authorList>
            <person name="Han X.L."/>
            <person name="Wang Q."/>
            <person name="Lu T."/>
        </authorList>
    </citation>
    <scope>NUCLEOTIDE SEQUENCE [LARGE SCALE GENOMIC DNA]</scope>
    <source>
        <strain evidence="7 8">WQ 127069</strain>
    </source>
</reference>
<dbReference type="InterPro" id="IPR050418">
    <property type="entry name" value="D-iso_2-hydroxyacid_DH_PdxB"/>
</dbReference>
<organism evidence="7 8">
    <name type="scientific">Paenibacillus baimaensis</name>
    <dbReference type="NCBI Taxonomy" id="2982185"/>
    <lineage>
        <taxon>Bacteria</taxon>
        <taxon>Bacillati</taxon>
        <taxon>Bacillota</taxon>
        <taxon>Bacilli</taxon>
        <taxon>Bacillales</taxon>
        <taxon>Paenibacillaceae</taxon>
        <taxon>Paenibacillus</taxon>
    </lineage>
</organism>
<dbReference type="CDD" id="cd05299">
    <property type="entry name" value="CtBP_dh"/>
    <property type="match status" value="1"/>
</dbReference>
<evidence type="ECO:0000256" key="3">
    <source>
        <dbReference type="ARBA" id="ARBA00023027"/>
    </source>
</evidence>
<dbReference type="SUPFAM" id="SSF52283">
    <property type="entry name" value="Formate/glycerate dehydrogenase catalytic domain-like"/>
    <property type="match status" value="1"/>
</dbReference>
<evidence type="ECO:0000256" key="1">
    <source>
        <dbReference type="ARBA" id="ARBA00005854"/>
    </source>
</evidence>
<gene>
    <name evidence="7" type="ORF">OB236_11255</name>
</gene>
<feature type="domain" description="D-isomer specific 2-hydroxyacid dehydrogenase catalytic" evidence="5">
    <location>
        <begin position="23"/>
        <end position="318"/>
    </location>
</feature>
<evidence type="ECO:0000313" key="7">
    <source>
        <dbReference type="EMBL" id="MCU6792697.1"/>
    </source>
</evidence>
<dbReference type="InterPro" id="IPR043322">
    <property type="entry name" value="CtBP"/>
</dbReference>
<accession>A0ABT2UDL4</accession>
<evidence type="ECO:0000256" key="2">
    <source>
        <dbReference type="ARBA" id="ARBA00023002"/>
    </source>
</evidence>
<dbReference type="InterPro" id="IPR036291">
    <property type="entry name" value="NAD(P)-bd_dom_sf"/>
</dbReference>
<dbReference type="InterPro" id="IPR006139">
    <property type="entry name" value="D-isomer_2_OHA_DH_cat_dom"/>
</dbReference>
<dbReference type="PANTHER" id="PTHR43761:SF1">
    <property type="entry name" value="D-ISOMER SPECIFIC 2-HYDROXYACID DEHYDROGENASE CATALYTIC DOMAIN-CONTAINING PROTEIN-RELATED"/>
    <property type="match status" value="1"/>
</dbReference>
<dbReference type="Gene3D" id="3.40.50.720">
    <property type="entry name" value="NAD(P)-binding Rossmann-like Domain"/>
    <property type="match status" value="2"/>
</dbReference>
<dbReference type="Pfam" id="PF00389">
    <property type="entry name" value="2-Hacid_dh"/>
    <property type="match status" value="1"/>
</dbReference>
<dbReference type="InterPro" id="IPR006140">
    <property type="entry name" value="D-isomer_DH_NAD-bd"/>
</dbReference>
<keyword evidence="2 4" id="KW-0560">Oxidoreductase</keyword>
<name>A0ABT2UDL4_9BACL</name>
<evidence type="ECO:0000259" key="5">
    <source>
        <dbReference type="Pfam" id="PF00389"/>
    </source>
</evidence>
<evidence type="ECO:0000256" key="4">
    <source>
        <dbReference type="RuleBase" id="RU003719"/>
    </source>
</evidence>
<evidence type="ECO:0000259" key="6">
    <source>
        <dbReference type="Pfam" id="PF02826"/>
    </source>
</evidence>